<gene>
    <name evidence="2" type="ORF">FXN63_08775</name>
</gene>
<reference evidence="2 3" key="1">
    <citation type="submission" date="2019-08" db="EMBL/GenBank/DDBJ databases">
        <title>Amphibian skin-associated Pigmentiphaga: genome sequence and occurrence across geography and hosts.</title>
        <authorList>
            <person name="Bletz M.C."/>
            <person name="Bunk B."/>
            <person name="Sproeer C."/>
            <person name="Biwer P."/>
            <person name="Reiter S."/>
            <person name="Rabemananjara F.C.E."/>
            <person name="Schulz S."/>
            <person name="Overmann J."/>
            <person name="Vences M."/>
        </authorList>
    </citation>
    <scope>NUCLEOTIDE SEQUENCE [LARGE SCALE GENOMIC DNA]</scope>
    <source>
        <strain evidence="2 3">Mada1488</strain>
    </source>
</reference>
<dbReference type="OrthoDB" id="3322489at2"/>
<keyword evidence="3" id="KW-1185">Reference proteome</keyword>
<dbReference type="KEGG" id="pacr:FXN63_08775"/>
<dbReference type="PANTHER" id="PTHR43581">
    <property type="entry name" value="ATP/GTP PHOSPHATASE"/>
    <property type="match status" value="1"/>
</dbReference>
<proteinExistence type="predicted"/>
<evidence type="ECO:0000313" key="3">
    <source>
        <dbReference type="Proteomes" id="UP000325161"/>
    </source>
</evidence>
<dbReference type="GO" id="GO:0005524">
    <property type="term" value="F:ATP binding"/>
    <property type="evidence" value="ECO:0007669"/>
    <property type="project" value="InterPro"/>
</dbReference>
<name>A0A5C0AZZ0_9BURK</name>
<dbReference type="InterPro" id="IPR027417">
    <property type="entry name" value="P-loop_NTPase"/>
</dbReference>
<dbReference type="Pfam" id="PF13304">
    <property type="entry name" value="AAA_21"/>
    <property type="match status" value="1"/>
</dbReference>
<evidence type="ECO:0000259" key="1">
    <source>
        <dbReference type="Pfam" id="PF13304"/>
    </source>
</evidence>
<dbReference type="AlphaFoldDB" id="A0A5C0AZZ0"/>
<protein>
    <submittedName>
        <fullName evidence="2">AAA family ATPase</fullName>
    </submittedName>
</protein>
<organism evidence="2 3">
    <name type="scientific">Pigmentiphaga aceris</name>
    <dbReference type="NCBI Taxonomy" id="1940612"/>
    <lineage>
        <taxon>Bacteria</taxon>
        <taxon>Pseudomonadati</taxon>
        <taxon>Pseudomonadota</taxon>
        <taxon>Betaproteobacteria</taxon>
        <taxon>Burkholderiales</taxon>
        <taxon>Alcaligenaceae</taxon>
        <taxon>Pigmentiphaga</taxon>
    </lineage>
</organism>
<dbReference type="InterPro" id="IPR003959">
    <property type="entry name" value="ATPase_AAA_core"/>
</dbReference>
<dbReference type="GO" id="GO:0016887">
    <property type="term" value="F:ATP hydrolysis activity"/>
    <property type="evidence" value="ECO:0007669"/>
    <property type="project" value="InterPro"/>
</dbReference>
<dbReference type="Proteomes" id="UP000325161">
    <property type="component" value="Chromosome"/>
</dbReference>
<dbReference type="InterPro" id="IPR051396">
    <property type="entry name" value="Bact_Antivir_Def_Nuclease"/>
</dbReference>
<dbReference type="PANTHER" id="PTHR43581:SF4">
    <property type="entry name" value="ATP_GTP PHOSPHATASE"/>
    <property type="match status" value="1"/>
</dbReference>
<dbReference type="SUPFAM" id="SSF52540">
    <property type="entry name" value="P-loop containing nucleoside triphosphate hydrolases"/>
    <property type="match status" value="1"/>
</dbReference>
<accession>A0A5C0AZZ0</accession>
<sequence length="529" mass="59474">MPGSTEALRQEWDISDPQSIIVFLDAGKAFSDFGVSFENVALRSRAQKAKEFILECIFNPDEALQSIYKKTVLDHVQYRLDPSRKYEYFKNANEAVRIISRNIEVKNISATKKDGQLVMLGRTSSESAMFDVKDFSAGERSLYLTLLFLFYLPNIGILIIDEPENHLHESLLVSFYSFLREVMGAGGVSNWLASKQGVKHAEHRSSAIDQIFLITHSKPLIYQNISFGECLVFSDGELKPIYSSGIERELRFAGITTVFSRVLFVEGKGDVEILADVLAAHRIEVVPLSSCKEVIDYFRKIANIKGSLHASSYCFAIDKDNRSAQDLAEIRSYDPEFYDDSFVVLERHEMENYLIDKKLIMDSINPALQALGVKQHSVASLNKLFSDQAESLRGQSKAKYLASVFKMKLKEMILDPLTNVRSLQSSVSETLESVFDSDLAHHMQLESLSAESIFDEEWVKGWEALVDGKAFIGKILVQLSQSSGGIKTEIIRKKMVAQLIGSPASYDAGVLVDTIVEKIQGQEHYIKRV</sequence>
<dbReference type="EMBL" id="CP043046">
    <property type="protein sequence ID" value="QEI05927.1"/>
    <property type="molecule type" value="Genomic_DNA"/>
</dbReference>
<dbReference type="Gene3D" id="3.40.50.300">
    <property type="entry name" value="P-loop containing nucleotide triphosphate hydrolases"/>
    <property type="match status" value="1"/>
</dbReference>
<evidence type="ECO:0000313" key="2">
    <source>
        <dbReference type="EMBL" id="QEI05927.1"/>
    </source>
</evidence>
<feature type="domain" description="ATPase AAA-type core" evidence="1">
    <location>
        <begin position="60"/>
        <end position="217"/>
    </location>
</feature>